<keyword evidence="2" id="KW-0472">Membrane</keyword>
<keyword evidence="4" id="KW-1185">Reference proteome</keyword>
<feature type="transmembrane region" description="Helical" evidence="2">
    <location>
        <begin position="94"/>
        <end position="113"/>
    </location>
</feature>
<dbReference type="EMBL" id="MU839025">
    <property type="protein sequence ID" value="KAK1763632.1"/>
    <property type="molecule type" value="Genomic_DNA"/>
</dbReference>
<gene>
    <name evidence="3" type="ORF">QBC33DRAFT_213089</name>
</gene>
<comment type="caution">
    <text evidence="3">The sequence shown here is derived from an EMBL/GenBank/DDBJ whole genome shotgun (WGS) entry which is preliminary data.</text>
</comment>
<feature type="transmembrane region" description="Helical" evidence="2">
    <location>
        <begin position="65"/>
        <end position="82"/>
    </location>
</feature>
<evidence type="ECO:0000256" key="1">
    <source>
        <dbReference type="SAM" id="MobiDB-lite"/>
    </source>
</evidence>
<dbReference type="RefSeq" id="XP_060279845.1">
    <property type="nucleotide sequence ID" value="XM_060422689.1"/>
</dbReference>
<feature type="transmembrane region" description="Helical" evidence="2">
    <location>
        <begin position="160"/>
        <end position="185"/>
    </location>
</feature>
<name>A0AAJ0FDU8_9PEZI</name>
<organism evidence="3 4">
    <name type="scientific">Phialemonium atrogriseum</name>
    <dbReference type="NCBI Taxonomy" id="1093897"/>
    <lineage>
        <taxon>Eukaryota</taxon>
        <taxon>Fungi</taxon>
        <taxon>Dikarya</taxon>
        <taxon>Ascomycota</taxon>
        <taxon>Pezizomycotina</taxon>
        <taxon>Sordariomycetes</taxon>
        <taxon>Sordariomycetidae</taxon>
        <taxon>Cephalothecales</taxon>
        <taxon>Cephalothecaceae</taxon>
        <taxon>Phialemonium</taxon>
    </lineage>
</organism>
<proteinExistence type="predicted"/>
<feature type="transmembrane region" description="Helical" evidence="2">
    <location>
        <begin position="125"/>
        <end position="148"/>
    </location>
</feature>
<keyword evidence="2" id="KW-0812">Transmembrane</keyword>
<accession>A0AAJ0FDU8</accession>
<sequence>MMPFPARTNSTLSSLSSHSLEKPTRIDPPAQPTHTCPRSRAAAHLTARAYPATSPHRTTFLATRMLLAAFGLVEIALSVVALRSIDRETWMSPILSPAITSFSVSAVDIFLVVSLDRRSHALTRMLYDGAIGVGFAIASGFLVSFMLGDLVRSKPTSTPATAAVGAAILFCMFSSMLLQFGISIAGGMQWFQIRRETHLASDSA</sequence>
<keyword evidence="2" id="KW-1133">Transmembrane helix</keyword>
<feature type="region of interest" description="Disordered" evidence="1">
    <location>
        <begin position="1"/>
        <end position="36"/>
    </location>
</feature>
<dbReference type="GeneID" id="85305876"/>
<dbReference type="Proteomes" id="UP001244011">
    <property type="component" value="Unassembled WGS sequence"/>
</dbReference>
<evidence type="ECO:0000313" key="4">
    <source>
        <dbReference type="Proteomes" id="UP001244011"/>
    </source>
</evidence>
<protein>
    <submittedName>
        <fullName evidence="3">Uncharacterized protein</fullName>
    </submittedName>
</protein>
<dbReference type="AlphaFoldDB" id="A0AAJ0FDU8"/>
<reference evidence="3" key="1">
    <citation type="submission" date="2023-06" db="EMBL/GenBank/DDBJ databases">
        <title>Genome-scale phylogeny and comparative genomics of the fungal order Sordariales.</title>
        <authorList>
            <consortium name="Lawrence Berkeley National Laboratory"/>
            <person name="Hensen N."/>
            <person name="Bonometti L."/>
            <person name="Westerberg I."/>
            <person name="Brannstrom I.O."/>
            <person name="Guillou S."/>
            <person name="Cros-Aarteil S."/>
            <person name="Calhoun S."/>
            <person name="Haridas S."/>
            <person name="Kuo A."/>
            <person name="Mondo S."/>
            <person name="Pangilinan J."/>
            <person name="Riley R."/>
            <person name="Labutti K."/>
            <person name="Andreopoulos B."/>
            <person name="Lipzen A."/>
            <person name="Chen C."/>
            <person name="Yanf M."/>
            <person name="Daum C."/>
            <person name="Ng V."/>
            <person name="Clum A."/>
            <person name="Steindorff A."/>
            <person name="Ohm R."/>
            <person name="Martin F."/>
            <person name="Silar P."/>
            <person name="Natvig D."/>
            <person name="Lalanne C."/>
            <person name="Gautier V."/>
            <person name="Ament-Velasquez S.L."/>
            <person name="Kruys A."/>
            <person name="Hutchinson M.I."/>
            <person name="Powell A.J."/>
            <person name="Barry K."/>
            <person name="Miller A.N."/>
            <person name="Grigoriev I.V."/>
            <person name="Debuchy R."/>
            <person name="Gladieux P."/>
            <person name="Thoren M.H."/>
            <person name="Johannesson H."/>
        </authorList>
    </citation>
    <scope>NUCLEOTIDE SEQUENCE</scope>
    <source>
        <strain evidence="3">8032-3</strain>
    </source>
</reference>
<evidence type="ECO:0000256" key="2">
    <source>
        <dbReference type="SAM" id="Phobius"/>
    </source>
</evidence>
<evidence type="ECO:0000313" key="3">
    <source>
        <dbReference type="EMBL" id="KAK1763632.1"/>
    </source>
</evidence>